<organism evidence="2">
    <name type="scientific">candidate division WOR-3 bacterium</name>
    <dbReference type="NCBI Taxonomy" id="2052148"/>
    <lineage>
        <taxon>Bacteria</taxon>
        <taxon>Bacteria division WOR-3</taxon>
    </lineage>
</organism>
<dbReference type="EMBL" id="DTDP01000088">
    <property type="protein sequence ID" value="HGK53785.1"/>
    <property type="molecule type" value="Genomic_DNA"/>
</dbReference>
<sequence>MEEYIIIECPFCKTKYKLPKEKAKPGIKARCKKCGNIFPIAAIEEKKEERKYVPPKDEEERKLYEKAKRLARILAKDITNYYREKWEMGLKEGNLKEILKEEIKKSWEYYCEKIPEEIRKKTNFFEEAFNEIVGKGQKIF</sequence>
<evidence type="ECO:0000313" key="2">
    <source>
        <dbReference type="EMBL" id="HGK53785.1"/>
    </source>
</evidence>
<gene>
    <name evidence="2" type="ORF">ENU72_02015</name>
</gene>
<name>A0A7V3ZSY5_UNCW3</name>
<proteinExistence type="predicted"/>
<dbReference type="AlphaFoldDB" id="A0A7V3ZSY5"/>
<dbReference type="Pfam" id="PF13717">
    <property type="entry name" value="Zn_ribbon_4"/>
    <property type="match status" value="1"/>
</dbReference>
<protein>
    <recommendedName>
        <fullName evidence="1">Zinc finger/thioredoxin putative domain-containing protein</fullName>
    </recommendedName>
</protein>
<evidence type="ECO:0000259" key="1">
    <source>
        <dbReference type="Pfam" id="PF13717"/>
    </source>
</evidence>
<dbReference type="InterPro" id="IPR011723">
    <property type="entry name" value="Znf/thioredoxin_put"/>
</dbReference>
<accession>A0A7V3ZSY5</accession>
<reference evidence="2" key="1">
    <citation type="journal article" date="2020" name="mSystems">
        <title>Genome- and Community-Level Interaction Insights into Carbon Utilization and Element Cycling Functions of Hydrothermarchaeota in Hydrothermal Sediment.</title>
        <authorList>
            <person name="Zhou Z."/>
            <person name="Liu Y."/>
            <person name="Xu W."/>
            <person name="Pan J."/>
            <person name="Luo Z.H."/>
            <person name="Li M."/>
        </authorList>
    </citation>
    <scope>NUCLEOTIDE SEQUENCE [LARGE SCALE GENOMIC DNA]</scope>
    <source>
        <strain evidence="2">SpSt-695</strain>
    </source>
</reference>
<comment type="caution">
    <text evidence="2">The sequence shown here is derived from an EMBL/GenBank/DDBJ whole genome shotgun (WGS) entry which is preliminary data.</text>
</comment>
<feature type="domain" description="Zinc finger/thioredoxin putative" evidence="1">
    <location>
        <begin position="6"/>
        <end position="39"/>
    </location>
</feature>